<dbReference type="SUPFAM" id="SSF51735">
    <property type="entry name" value="NAD(P)-binding Rossmann-fold domains"/>
    <property type="match status" value="1"/>
</dbReference>
<dbReference type="GO" id="GO:0046872">
    <property type="term" value="F:metal ion binding"/>
    <property type="evidence" value="ECO:0007669"/>
    <property type="project" value="UniProtKB-KW"/>
</dbReference>
<dbReference type="EMBL" id="CAAKMV010000099">
    <property type="protein sequence ID" value="VIO54320.1"/>
    <property type="molecule type" value="Genomic_DNA"/>
</dbReference>
<protein>
    <recommendedName>
        <fullName evidence="3">Enoyl reductase (ER) domain-containing protein</fullName>
    </recommendedName>
</protein>
<evidence type="ECO:0000313" key="5">
    <source>
        <dbReference type="EMBL" id="VIO54320.1"/>
    </source>
</evidence>
<dbReference type="FunFam" id="3.90.850.10:FF:000002">
    <property type="entry name" value="2-hydroxyhepta-2,4-diene-1,7-dioate isomerase"/>
    <property type="match status" value="1"/>
</dbReference>
<dbReference type="InterPro" id="IPR036663">
    <property type="entry name" value="Fumarylacetoacetase_C_sf"/>
</dbReference>
<proteinExistence type="inferred from homology"/>
<dbReference type="EMBL" id="CAJPIJ010000149">
    <property type="protein sequence ID" value="CAG1992390.1"/>
    <property type="molecule type" value="Genomic_DNA"/>
</dbReference>
<dbReference type="CDD" id="cd08297">
    <property type="entry name" value="CAD3"/>
    <property type="match status" value="1"/>
</dbReference>
<dbReference type="GO" id="GO:0016491">
    <property type="term" value="F:oxidoreductase activity"/>
    <property type="evidence" value="ECO:0007669"/>
    <property type="project" value="InterPro"/>
</dbReference>
<gene>
    <name evidence="5" type="ORF">FUG_LOCUS122043</name>
    <name evidence="4" type="ORF">MDCFG202_LOCUS342252</name>
</gene>
<dbReference type="SMART" id="SM00829">
    <property type="entry name" value="PKS_ER"/>
    <property type="match status" value="1"/>
</dbReference>
<evidence type="ECO:0000256" key="2">
    <source>
        <dbReference type="ARBA" id="ARBA00022723"/>
    </source>
</evidence>
<reference evidence="5" key="1">
    <citation type="submission" date="2019-04" db="EMBL/GenBank/DDBJ databases">
        <authorList>
            <person name="Melise S."/>
            <person name="Noan J."/>
            <person name="Okalmin O."/>
        </authorList>
    </citation>
    <scope>NUCLEOTIDE SEQUENCE</scope>
    <source>
        <strain evidence="5">FN9</strain>
    </source>
</reference>
<dbReference type="GO" id="GO:0018773">
    <property type="term" value="F:acetylpyruvate hydrolase activity"/>
    <property type="evidence" value="ECO:0007669"/>
    <property type="project" value="TreeGrafter"/>
</dbReference>
<feature type="domain" description="Enoyl reductase (ER)" evidence="3">
    <location>
        <begin position="308"/>
        <end position="654"/>
    </location>
</feature>
<dbReference type="Pfam" id="PF00107">
    <property type="entry name" value="ADH_zinc_N"/>
    <property type="match status" value="1"/>
</dbReference>
<dbReference type="AlphaFoldDB" id="A0A4E9DVG4"/>
<dbReference type="PANTHER" id="PTHR11820:SF7">
    <property type="entry name" value="ACYLPYRUVASE FAHD1, MITOCHONDRIAL"/>
    <property type="match status" value="1"/>
</dbReference>
<name>A0A4E9DVG4_GIBZA</name>
<dbReference type="GO" id="GO:0050163">
    <property type="term" value="F:oxaloacetate tautomerase activity"/>
    <property type="evidence" value="ECO:0007669"/>
    <property type="project" value="UniProtKB-ARBA"/>
</dbReference>
<dbReference type="Gene3D" id="3.90.850.10">
    <property type="entry name" value="Fumarylacetoacetase-like, C-terminal domain"/>
    <property type="match status" value="1"/>
</dbReference>
<dbReference type="PANTHER" id="PTHR11820">
    <property type="entry name" value="ACYLPYRUVASE"/>
    <property type="match status" value="1"/>
</dbReference>
<evidence type="ECO:0000259" key="3">
    <source>
        <dbReference type="SMART" id="SM00829"/>
    </source>
</evidence>
<dbReference type="Gene3D" id="3.90.180.10">
    <property type="entry name" value="Medium-chain alcohol dehydrogenases, catalytic domain"/>
    <property type="match status" value="1"/>
</dbReference>
<dbReference type="InterPro" id="IPR011032">
    <property type="entry name" value="GroES-like_sf"/>
</dbReference>
<dbReference type="Pfam" id="PF08240">
    <property type="entry name" value="ADH_N"/>
    <property type="match status" value="1"/>
</dbReference>
<evidence type="ECO:0000256" key="1">
    <source>
        <dbReference type="ARBA" id="ARBA00010211"/>
    </source>
</evidence>
<dbReference type="InterPro" id="IPR036291">
    <property type="entry name" value="NAD(P)-bd_dom_sf"/>
</dbReference>
<keyword evidence="2" id="KW-0479">Metal-binding</keyword>
<dbReference type="SUPFAM" id="SSF56529">
    <property type="entry name" value="FAH"/>
    <property type="match status" value="1"/>
</dbReference>
<sequence>MRPGPSFRTPSKILIGQPADKNIDVGAALRKGQEVAVNVWSGSSVLAPGSSTGTTETIDRVLSPLAQNEVGTIRCVGLNYRKHAAECGLEPPPIPVIFMKPSTSLVDPWPAKGTVPKLSQVDSSGDYEAELAVVIGKTAKNVSEAEALDYVLGYTAANDVSSRTQQLNQSQWSFSKSFDGALPLGPTLVLKSLIPDPSKLHMRGLKNGEVYQESGTDDLIFSVPKIISWLSQGTTLPPGTVIVTGTPAGVGMGRTPKDALRHRDEFAVEILPHIGTLTNIFENEKSEFMTKLGISTMANHPPPPQKMKALRLLEYNKGYKLCDDAPVPIPKPDEVLVRVATAGFCHSDLMVHHGLTQVPLPFIGSHEPAGTIVNRGSDVPEGWHVGDRVGVTNFMDPCDNCKGCKWATQTIGSLDPRFCDNRTMCGILRRDGAFAEYMTSWHGALVHLPDSMSFEQAAPLMCAGATVWHAINQADVQAGQTVAIVGIGGLGVLGIQFAKARGYRVAAIDNHETGLRLATEVPSHLKPDLILKYDDPETIRKISDFTDEIGLKAAVICNSDDDANDWAAHQLQPRGVLVAAGFPDNGLRFDPMNLVLREIVVKGIVHCSMEETREMMKFVTDHGIRSRLSLLTMEEAEDIIAKTQAHTLIGRPVVMIEG</sequence>
<dbReference type="InterPro" id="IPR013149">
    <property type="entry name" value="ADH-like_C"/>
</dbReference>
<comment type="similarity">
    <text evidence="1">Belongs to the FAH family.</text>
</comment>
<dbReference type="InterPro" id="IPR020843">
    <property type="entry name" value="ER"/>
</dbReference>
<organism evidence="5">
    <name type="scientific">Gibberella zeae</name>
    <name type="common">Wheat head blight fungus</name>
    <name type="synonym">Fusarium graminearum</name>
    <dbReference type="NCBI Taxonomy" id="5518"/>
    <lineage>
        <taxon>Eukaryota</taxon>
        <taxon>Fungi</taxon>
        <taxon>Dikarya</taxon>
        <taxon>Ascomycota</taxon>
        <taxon>Pezizomycotina</taxon>
        <taxon>Sordariomycetes</taxon>
        <taxon>Hypocreomycetidae</taxon>
        <taxon>Hypocreales</taxon>
        <taxon>Nectriaceae</taxon>
        <taxon>Fusarium</taxon>
    </lineage>
</organism>
<accession>A0A4E9DVG4</accession>
<dbReference type="InterPro" id="IPR011234">
    <property type="entry name" value="Fumarylacetoacetase-like_C"/>
</dbReference>
<dbReference type="InterPro" id="IPR013154">
    <property type="entry name" value="ADH-like_N"/>
</dbReference>
<dbReference type="Pfam" id="PF01557">
    <property type="entry name" value="FAA_hydrolase"/>
    <property type="match status" value="1"/>
</dbReference>
<dbReference type="Gene3D" id="3.40.50.720">
    <property type="entry name" value="NAD(P)-binding Rossmann-like Domain"/>
    <property type="match status" value="1"/>
</dbReference>
<dbReference type="GO" id="GO:0006107">
    <property type="term" value="P:oxaloacetate metabolic process"/>
    <property type="evidence" value="ECO:0007669"/>
    <property type="project" value="UniProtKB-ARBA"/>
</dbReference>
<dbReference type="Proteomes" id="UP000746612">
    <property type="component" value="Unassembled WGS sequence"/>
</dbReference>
<reference evidence="4" key="2">
    <citation type="submission" date="2021-03" db="EMBL/GenBank/DDBJ databases">
        <authorList>
            <person name="Alouane T."/>
            <person name="Langin T."/>
            <person name="Bonhomme L."/>
        </authorList>
    </citation>
    <scope>NUCLEOTIDE SEQUENCE</scope>
    <source>
        <strain evidence="4">MDC_Fg202</strain>
    </source>
</reference>
<evidence type="ECO:0000313" key="4">
    <source>
        <dbReference type="EMBL" id="CAG1992390.1"/>
    </source>
</evidence>
<dbReference type="SUPFAM" id="SSF50129">
    <property type="entry name" value="GroES-like"/>
    <property type="match status" value="1"/>
</dbReference>